<dbReference type="Proteomes" id="UP000321291">
    <property type="component" value="Chromosome"/>
</dbReference>
<reference evidence="1 2" key="1">
    <citation type="journal article" date="2017" name="Int. J. Syst. Evol. Microbiol.">
        <title>Arachidicoccus ginsenosidivorans sp. nov., with ginsenoside-converting activity isolated from ginseng cultivating soil.</title>
        <authorList>
            <person name="Siddiqi M.Z."/>
            <person name="Aslam Z."/>
            <person name="Im W.T."/>
        </authorList>
    </citation>
    <scope>NUCLEOTIDE SEQUENCE [LARGE SCALE GENOMIC DNA]</scope>
    <source>
        <strain evidence="1 2">Gsoil 809</strain>
    </source>
</reference>
<organism evidence="1 2">
    <name type="scientific">Arachidicoccus ginsenosidivorans</name>
    <dbReference type="NCBI Taxonomy" id="496057"/>
    <lineage>
        <taxon>Bacteria</taxon>
        <taxon>Pseudomonadati</taxon>
        <taxon>Bacteroidota</taxon>
        <taxon>Chitinophagia</taxon>
        <taxon>Chitinophagales</taxon>
        <taxon>Chitinophagaceae</taxon>
        <taxon>Arachidicoccus</taxon>
    </lineage>
</organism>
<protein>
    <submittedName>
        <fullName evidence="1">Uncharacterized protein</fullName>
    </submittedName>
</protein>
<proteinExistence type="predicted"/>
<accession>A0A5B8VQR5</accession>
<gene>
    <name evidence="1" type="ORF">FSB73_21285</name>
</gene>
<dbReference type="EMBL" id="CP042434">
    <property type="protein sequence ID" value="QEC73820.1"/>
    <property type="molecule type" value="Genomic_DNA"/>
</dbReference>
<evidence type="ECO:0000313" key="1">
    <source>
        <dbReference type="EMBL" id="QEC73820.1"/>
    </source>
</evidence>
<name>A0A5B8VQR5_9BACT</name>
<evidence type="ECO:0000313" key="2">
    <source>
        <dbReference type="Proteomes" id="UP000321291"/>
    </source>
</evidence>
<sequence length="69" mass="7849">MDDENESQEADGASPLINIPIPRRFVQGVCRSRRITKLVKKTPEKVNLDHMGYGVIIYFMLSGLNKMIN</sequence>
<dbReference type="RefSeq" id="WP_146786956.1">
    <property type="nucleotide sequence ID" value="NZ_CP042434.1"/>
</dbReference>
<dbReference type="AlphaFoldDB" id="A0A5B8VQR5"/>
<keyword evidence="2" id="KW-1185">Reference proteome</keyword>
<dbReference type="KEGG" id="agi:FSB73_21285"/>